<dbReference type="Proteomes" id="UP001172083">
    <property type="component" value="Unassembled WGS sequence"/>
</dbReference>
<organism evidence="1 2">
    <name type="scientific">Agaribacillus aureus</name>
    <dbReference type="NCBI Taxonomy" id="3051825"/>
    <lineage>
        <taxon>Bacteria</taxon>
        <taxon>Pseudomonadati</taxon>
        <taxon>Bacteroidota</taxon>
        <taxon>Cytophagia</taxon>
        <taxon>Cytophagales</taxon>
        <taxon>Splendidivirgaceae</taxon>
        <taxon>Agaribacillus</taxon>
    </lineage>
</organism>
<evidence type="ECO:0000313" key="2">
    <source>
        <dbReference type="Proteomes" id="UP001172083"/>
    </source>
</evidence>
<gene>
    <name evidence="1" type="ORF">QQ020_00050</name>
</gene>
<comment type="caution">
    <text evidence="1">The sequence shown here is derived from an EMBL/GenBank/DDBJ whole genome shotgun (WGS) entry which is preliminary data.</text>
</comment>
<keyword evidence="2" id="KW-1185">Reference proteome</keyword>
<evidence type="ECO:0000313" key="1">
    <source>
        <dbReference type="EMBL" id="MDN5210405.1"/>
    </source>
</evidence>
<protein>
    <submittedName>
        <fullName evidence="1">Uncharacterized protein</fullName>
    </submittedName>
</protein>
<dbReference type="RefSeq" id="WP_346755749.1">
    <property type="nucleotide sequence ID" value="NZ_JAUJEB010000001.1"/>
</dbReference>
<proteinExistence type="predicted"/>
<accession>A0ABT8KY94</accession>
<name>A0ABT8KY94_9BACT</name>
<reference evidence="1" key="1">
    <citation type="submission" date="2023-06" db="EMBL/GenBank/DDBJ databases">
        <title>Genomic of Agaribacillus aureum.</title>
        <authorList>
            <person name="Wang G."/>
        </authorList>
    </citation>
    <scope>NUCLEOTIDE SEQUENCE</scope>
    <source>
        <strain evidence="1">BMA12</strain>
    </source>
</reference>
<dbReference type="EMBL" id="JAUJEB010000001">
    <property type="protein sequence ID" value="MDN5210405.1"/>
    <property type="molecule type" value="Genomic_DNA"/>
</dbReference>
<sequence>MKNQLAGLHLDFIARCNSLLRELYWPGLHFHLWQVEWKDNTLTLCEAELSGIARSVNRRRVKQPHVPFPNYLHNQNSK</sequence>